<dbReference type="RefSeq" id="WP_078415572.1">
    <property type="nucleotide sequence ID" value="NZ_MCRK01000036.1"/>
</dbReference>
<dbReference type="Proteomes" id="UP000189728">
    <property type="component" value="Unassembled WGS sequence"/>
</dbReference>
<evidence type="ECO:0000313" key="1">
    <source>
        <dbReference type="EMBL" id="OPA77351.1"/>
    </source>
</evidence>
<dbReference type="EMBL" id="MCRK01000036">
    <property type="protein sequence ID" value="OPA77351.1"/>
    <property type="molecule type" value="Genomic_DNA"/>
</dbReference>
<name>A0AAX0LAD9_9BACT</name>
<proteinExistence type="predicted"/>
<accession>A0AAX0LAD9</accession>
<sequence length="113" mass="13195">MSEDEIYKAFLDIEIALLSVDNCVATDDTKAEPVDGYSWRIDNKGSFDALCKLKKILKAKEEIMEKIKNERKRQKLKDKAFKKIVKELRKIEDWHDQTSVLRAVSCYLRLSLT</sequence>
<gene>
    <name evidence="1" type="ORF">BFG04_04455</name>
</gene>
<protein>
    <submittedName>
        <fullName evidence="1">Uncharacterized protein</fullName>
    </submittedName>
</protein>
<evidence type="ECO:0000313" key="2">
    <source>
        <dbReference type="Proteomes" id="UP000189728"/>
    </source>
</evidence>
<reference evidence="1 2" key="1">
    <citation type="submission" date="2016-08" db="EMBL/GenBank/DDBJ databases">
        <title>Campylobacter species from sea mammals.</title>
        <authorList>
            <person name="Gilbert M.J."/>
            <person name="Byrne B.A."/>
            <person name="Zomer A.L."/>
            <person name="Wagenaar J.A."/>
        </authorList>
    </citation>
    <scope>NUCLEOTIDE SEQUENCE [LARGE SCALE GENOMIC DNA]</scope>
    <source>
        <strain evidence="1 2">1105248</strain>
    </source>
</reference>
<organism evidence="1 2">
    <name type="scientific">Campylobacter pinnipediorum subsp. pinnipediorum</name>
    <dbReference type="NCBI Taxonomy" id="1660067"/>
    <lineage>
        <taxon>Bacteria</taxon>
        <taxon>Pseudomonadati</taxon>
        <taxon>Campylobacterota</taxon>
        <taxon>Epsilonproteobacteria</taxon>
        <taxon>Campylobacterales</taxon>
        <taxon>Campylobacteraceae</taxon>
        <taxon>Campylobacter</taxon>
    </lineage>
</organism>
<comment type="caution">
    <text evidence="1">The sequence shown here is derived from an EMBL/GenBank/DDBJ whole genome shotgun (WGS) entry which is preliminary data.</text>
</comment>
<dbReference type="AlphaFoldDB" id="A0AAX0LAD9"/>